<comment type="caution">
    <text evidence="1">The sequence shown here is derived from an EMBL/GenBank/DDBJ whole genome shotgun (WGS) entry which is preliminary data.</text>
</comment>
<gene>
    <name evidence="1" type="ORF">K3G42_016469</name>
</gene>
<name>A0ACB8FGH8_9SAUR</name>
<evidence type="ECO:0000313" key="1">
    <source>
        <dbReference type="EMBL" id="KAH8004643.1"/>
    </source>
</evidence>
<keyword evidence="2" id="KW-1185">Reference proteome</keyword>
<accession>A0ACB8FGH8</accession>
<proteinExistence type="predicted"/>
<evidence type="ECO:0000313" key="2">
    <source>
        <dbReference type="Proteomes" id="UP000827872"/>
    </source>
</evidence>
<reference evidence="1" key="1">
    <citation type="submission" date="2021-08" db="EMBL/GenBank/DDBJ databases">
        <title>The first chromosome-level gecko genome reveals the dynamic sex chromosomes of Neotropical dwarf geckos (Sphaerodactylidae: Sphaerodactylus).</title>
        <authorList>
            <person name="Pinto B.J."/>
            <person name="Keating S.E."/>
            <person name="Gamble T."/>
        </authorList>
    </citation>
    <scope>NUCLEOTIDE SEQUENCE</scope>
    <source>
        <strain evidence="1">TG3544</strain>
    </source>
</reference>
<organism evidence="1 2">
    <name type="scientific">Sphaerodactylus townsendi</name>
    <dbReference type="NCBI Taxonomy" id="933632"/>
    <lineage>
        <taxon>Eukaryota</taxon>
        <taxon>Metazoa</taxon>
        <taxon>Chordata</taxon>
        <taxon>Craniata</taxon>
        <taxon>Vertebrata</taxon>
        <taxon>Euteleostomi</taxon>
        <taxon>Lepidosauria</taxon>
        <taxon>Squamata</taxon>
        <taxon>Bifurcata</taxon>
        <taxon>Gekkota</taxon>
        <taxon>Sphaerodactylidae</taxon>
        <taxon>Sphaerodactylus</taxon>
    </lineage>
</organism>
<sequence length="249" mass="27963">MRRLKLQRICPTAEQVRTKWKSLKRNSFSVVQVQRRLTRELLACGVTPDDPVESSQRREYPGVSCMSRHRYCGSKAGRHKARLGSPLIVALQKVRHHFPTLQRGFELGSQPLLQDCMTLLTRMDSRLKRLEGGGFSLEPRGGDGGEWLQSGSKTPAVGRRGGVLEPALDELLQIVTSEEETADTPQNPPTSEPSEVVVVGVCCSRELKLHTLNWLSTESFSCNYMLYSFHPFPNVIGSFVQLFLCDEFS</sequence>
<dbReference type="Proteomes" id="UP000827872">
    <property type="component" value="Linkage Group LG04"/>
</dbReference>
<dbReference type="EMBL" id="CM037617">
    <property type="protein sequence ID" value="KAH8004643.1"/>
    <property type="molecule type" value="Genomic_DNA"/>
</dbReference>
<protein>
    <submittedName>
        <fullName evidence="1">Uncharacterized protein</fullName>
    </submittedName>
</protein>